<evidence type="ECO:0000256" key="4">
    <source>
        <dbReference type="ARBA" id="ARBA00022777"/>
    </source>
</evidence>
<dbReference type="STRING" id="1173061.A0A0J9XHQ4"/>
<keyword evidence="5 6" id="KW-0067">ATP-binding</keyword>
<keyword evidence="4 9" id="KW-0418">Kinase</keyword>
<evidence type="ECO:0000256" key="5">
    <source>
        <dbReference type="ARBA" id="ARBA00022840"/>
    </source>
</evidence>
<dbReference type="PROSITE" id="PS50011">
    <property type="entry name" value="PROTEIN_KINASE_DOM"/>
    <property type="match status" value="1"/>
</dbReference>
<dbReference type="PANTHER" id="PTHR43895">
    <property type="entry name" value="CALCIUM/CALMODULIN-DEPENDENT PROTEIN KINASE KINASE-RELATED"/>
    <property type="match status" value="1"/>
</dbReference>
<dbReference type="AlphaFoldDB" id="A0A0J9XHQ4"/>
<proteinExistence type="predicted"/>
<keyword evidence="3 6" id="KW-0547">Nucleotide-binding</keyword>
<dbReference type="GO" id="GO:0004674">
    <property type="term" value="F:protein serine/threonine kinase activity"/>
    <property type="evidence" value="ECO:0007669"/>
    <property type="project" value="UniProtKB-KW"/>
</dbReference>
<feature type="region of interest" description="Disordered" evidence="7">
    <location>
        <begin position="1"/>
        <end position="63"/>
    </location>
</feature>
<keyword evidence="10" id="KW-1185">Reference proteome</keyword>
<keyword evidence="2" id="KW-0808">Transferase</keyword>
<dbReference type="SUPFAM" id="SSF56112">
    <property type="entry name" value="Protein kinase-like (PK-like)"/>
    <property type="match status" value="1"/>
</dbReference>
<dbReference type="PANTHER" id="PTHR43895:SF150">
    <property type="entry name" value="SERINE_THREONINE-PROTEIN KINASE STK11"/>
    <property type="match status" value="1"/>
</dbReference>
<dbReference type="InterPro" id="IPR017441">
    <property type="entry name" value="Protein_kinase_ATP_BS"/>
</dbReference>
<evidence type="ECO:0000256" key="3">
    <source>
        <dbReference type="ARBA" id="ARBA00022741"/>
    </source>
</evidence>
<dbReference type="Proteomes" id="UP000242525">
    <property type="component" value="Unassembled WGS sequence"/>
</dbReference>
<dbReference type="GO" id="GO:0005737">
    <property type="term" value="C:cytoplasm"/>
    <property type="evidence" value="ECO:0007669"/>
    <property type="project" value="TreeGrafter"/>
</dbReference>
<feature type="binding site" evidence="6">
    <location>
        <position position="183"/>
    </location>
    <ligand>
        <name>ATP</name>
        <dbReference type="ChEBI" id="CHEBI:30616"/>
    </ligand>
</feature>
<reference evidence="9" key="1">
    <citation type="submission" date="2014-03" db="EMBL/GenBank/DDBJ databases">
        <authorList>
            <person name="Casaregola S."/>
        </authorList>
    </citation>
    <scope>NUCLEOTIDE SEQUENCE [LARGE SCALE GENOMIC DNA]</scope>
    <source>
        <strain evidence="9">CLIB 918</strain>
    </source>
</reference>
<name>A0A0J9XHQ4_GEOCN</name>
<dbReference type="SMART" id="SM00220">
    <property type="entry name" value="S_TKc"/>
    <property type="match status" value="1"/>
</dbReference>
<dbReference type="PROSITE" id="PS00107">
    <property type="entry name" value="PROTEIN_KINASE_ATP"/>
    <property type="match status" value="1"/>
</dbReference>
<dbReference type="CDD" id="cd14008">
    <property type="entry name" value="STKc_LKB1_CaMKK"/>
    <property type="match status" value="1"/>
</dbReference>
<dbReference type="OrthoDB" id="68483at2759"/>
<feature type="domain" description="Protein kinase" evidence="8">
    <location>
        <begin position="154"/>
        <end position="482"/>
    </location>
</feature>
<sequence length="587" mass="66330">MPSSFQKRGSDKQDQPISGYFDIPRRVSSLNKPSPHPLSIEYKEESDNDSQLHHDHYSQQKHHPNLIDKPFTLKLSNGKAPVNSSPLNKTLTLPQSKPLVDRPGMIRFHSTPTLPCLSPTRQQFRLPNVSPRIIKETLDASLRVDETGKTINQYLIKEEVGRGSFGTVWLVIDTQTNEKYAMKEYSKAALRRHKQSEQLRERRTARRRGPIRPGPNSAPELPVSKDDDPSNPINLIRREIAIMKKLDHPNIVTLVEVLDDPHGDSLYMILEWCGKGAIMPVSWDDDEDDEDSEDSSSSNPSLSGSRYTEEQCRLYFRDMILGIEYLHSQGVIHRDIKADNLLLDEDDVVKIADFGVSEILDPANDIITKNAGSPAYMAPELAALSSHTALKEHAATKGINVSSLSGKSTDIWSMGVTLYVLLFGKLPFRSNNMVDLFDKIVNDDINLPENTDPSLVDLFNKILAKAPQDRIKMDELREHPWVTLNHEDNLLSREENTADTITPVTEEDLYYAIEFVQGFMEPNQALEKLRRLHGFRGYSNNNSTPLSPPVMPAEIRRTPSPLDETISLYKLTRALEEIVTKSGGYTY</sequence>
<organism evidence="9 10">
    <name type="scientific">Geotrichum candidum</name>
    <name type="common">Oospora lactis</name>
    <name type="synonym">Dipodascus geotrichum</name>
    <dbReference type="NCBI Taxonomy" id="1173061"/>
    <lineage>
        <taxon>Eukaryota</taxon>
        <taxon>Fungi</taxon>
        <taxon>Dikarya</taxon>
        <taxon>Ascomycota</taxon>
        <taxon>Saccharomycotina</taxon>
        <taxon>Dipodascomycetes</taxon>
        <taxon>Dipodascales</taxon>
        <taxon>Dipodascaceae</taxon>
        <taxon>Geotrichum</taxon>
    </lineage>
</organism>
<dbReference type="PROSITE" id="PS00108">
    <property type="entry name" value="PROTEIN_KINASE_ST"/>
    <property type="match status" value="1"/>
</dbReference>
<evidence type="ECO:0000313" key="9">
    <source>
        <dbReference type="EMBL" id="CDO56822.1"/>
    </source>
</evidence>
<dbReference type="GO" id="GO:0005524">
    <property type="term" value="F:ATP binding"/>
    <property type="evidence" value="ECO:0007669"/>
    <property type="project" value="UniProtKB-UniRule"/>
</dbReference>
<dbReference type="InterPro" id="IPR000719">
    <property type="entry name" value="Prot_kinase_dom"/>
</dbReference>
<evidence type="ECO:0000256" key="6">
    <source>
        <dbReference type="PROSITE-ProRule" id="PRU10141"/>
    </source>
</evidence>
<dbReference type="FunFam" id="1.10.510.10:FF:000571">
    <property type="entry name" value="Maternal embryonic leucine zipper kinase"/>
    <property type="match status" value="1"/>
</dbReference>
<evidence type="ECO:0000313" key="10">
    <source>
        <dbReference type="Proteomes" id="UP000242525"/>
    </source>
</evidence>
<gene>
    <name evidence="9" type="ORF">BN980_GECA17s00571g</name>
</gene>
<evidence type="ECO:0000256" key="1">
    <source>
        <dbReference type="ARBA" id="ARBA00022527"/>
    </source>
</evidence>
<dbReference type="Pfam" id="PF00069">
    <property type="entry name" value="Pkinase"/>
    <property type="match status" value="1"/>
</dbReference>
<evidence type="ECO:0000256" key="2">
    <source>
        <dbReference type="ARBA" id="ARBA00022679"/>
    </source>
</evidence>
<dbReference type="Gene3D" id="1.10.510.10">
    <property type="entry name" value="Transferase(Phosphotransferase) domain 1"/>
    <property type="match status" value="1"/>
</dbReference>
<dbReference type="InterPro" id="IPR011009">
    <property type="entry name" value="Kinase-like_dom_sf"/>
</dbReference>
<evidence type="ECO:0000259" key="8">
    <source>
        <dbReference type="PROSITE" id="PS50011"/>
    </source>
</evidence>
<comment type="caution">
    <text evidence="9">The sequence shown here is derived from an EMBL/GenBank/DDBJ whole genome shotgun (WGS) entry which is preliminary data.</text>
</comment>
<dbReference type="Gene3D" id="3.30.200.20">
    <property type="entry name" value="Phosphorylase Kinase, domain 1"/>
    <property type="match status" value="1"/>
</dbReference>
<feature type="region of interest" description="Disordered" evidence="7">
    <location>
        <begin position="189"/>
        <end position="230"/>
    </location>
</feature>
<evidence type="ECO:0000256" key="7">
    <source>
        <dbReference type="SAM" id="MobiDB-lite"/>
    </source>
</evidence>
<keyword evidence="1" id="KW-0723">Serine/threonine-protein kinase</keyword>
<accession>A0A0J9XHQ4</accession>
<feature type="compositionally biased region" description="Acidic residues" evidence="7">
    <location>
        <begin position="283"/>
        <end position="294"/>
    </location>
</feature>
<protein>
    <submittedName>
        <fullName evidence="9">Similar to Saccharomyces cerevisiae YGL179C TOS3 Protein kinase, related to and functionally redundant with Elm1p and Sak1p for the phosphorylation and activation of Snf1p</fullName>
    </submittedName>
</protein>
<dbReference type="EMBL" id="CCBN010000017">
    <property type="protein sequence ID" value="CDO56822.1"/>
    <property type="molecule type" value="Genomic_DNA"/>
</dbReference>
<feature type="compositionally biased region" description="Basic and acidic residues" evidence="7">
    <location>
        <begin position="41"/>
        <end position="58"/>
    </location>
</feature>
<dbReference type="InterPro" id="IPR008271">
    <property type="entry name" value="Ser/Thr_kinase_AS"/>
</dbReference>
<feature type="region of interest" description="Disordered" evidence="7">
    <location>
        <begin position="281"/>
        <end position="305"/>
    </location>
</feature>
<dbReference type="GO" id="GO:0007165">
    <property type="term" value="P:signal transduction"/>
    <property type="evidence" value="ECO:0007669"/>
    <property type="project" value="TreeGrafter"/>
</dbReference>